<feature type="region of interest" description="Disordered" evidence="1">
    <location>
        <begin position="774"/>
        <end position="824"/>
    </location>
</feature>
<evidence type="ECO:0000313" key="3">
    <source>
        <dbReference type="EMBL" id="KAJ1983833.1"/>
    </source>
</evidence>
<keyword evidence="2" id="KW-1133">Transmembrane helix</keyword>
<feature type="transmembrane region" description="Helical" evidence="2">
    <location>
        <begin position="868"/>
        <end position="886"/>
    </location>
</feature>
<evidence type="ECO:0000256" key="1">
    <source>
        <dbReference type="SAM" id="MobiDB-lite"/>
    </source>
</evidence>
<protein>
    <submittedName>
        <fullName evidence="3">Uncharacterized protein</fullName>
    </submittedName>
</protein>
<reference evidence="3" key="1">
    <citation type="submission" date="2022-07" db="EMBL/GenBank/DDBJ databases">
        <title>Phylogenomic reconstructions and comparative analyses of Kickxellomycotina fungi.</title>
        <authorList>
            <person name="Reynolds N.K."/>
            <person name="Stajich J.E."/>
            <person name="Barry K."/>
            <person name="Grigoriev I.V."/>
            <person name="Crous P."/>
            <person name="Smith M.E."/>
        </authorList>
    </citation>
    <scope>NUCLEOTIDE SEQUENCE</scope>
    <source>
        <strain evidence="3">RSA 567</strain>
    </source>
</reference>
<keyword evidence="2" id="KW-0812">Transmembrane</keyword>
<accession>A0A9W8B9A1</accession>
<keyword evidence="2" id="KW-0472">Membrane</keyword>
<comment type="caution">
    <text evidence="3">The sequence shown here is derived from an EMBL/GenBank/DDBJ whole genome shotgun (WGS) entry which is preliminary data.</text>
</comment>
<dbReference type="Proteomes" id="UP001151582">
    <property type="component" value="Unassembled WGS sequence"/>
</dbReference>
<feature type="transmembrane region" description="Helical" evidence="2">
    <location>
        <begin position="733"/>
        <end position="755"/>
    </location>
</feature>
<proteinExistence type="predicted"/>
<feature type="compositionally biased region" description="Polar residues" evidence="1">
    <location>
        <begin position="783"/>
        <end position="793"/>
    </location>
</feature>
<keyword evidence="4" id="KW-1185">Reference proteome</keyword>
<organism evidence="3 4">
    <name type="scientific">Dimargaris verticillata</name>
    <dbReference type="NCBI Taxonomy" id="2761393"/>
    <lineage>
        <taxon>Eukaryota</taxon>
        <taxon>Fungi</taxon>
        <taxon>Fungi incertae sedis</taxon>
        <taxon>Zoopagomycota</taxon>
        <taxon>Kickxellomycotina</taxon>
        <taxon>Dimargaritomycetes</taxon>
        <taxon>Dimargaritales</taxon>
        <taxon>Dimargaritaceae</taxon>
        <taxon>Dimargaris</taxon>
    </lineage>
</organism>
<sequence length="934" mass="103922">MWSDPHGAPKAREGWHKIQEGAEEIKEGVYEAGGAARNRVARDVHDQALHVKHVLGEAQQQAKAKGQQISQDTEEQWHRAQGQAKAQADALKRDAHQLRKQADRQADQATETLVQGKRGLSWLWSDVQYVLQEQMGKFRDVGSRLTGGWLGDTATRPSSTDFSGPSVMGQTKLTPPIRDNVCSLEVQGDNTLSLLLDLDRHSSTLLGDKDCLYTYRPIAVVPGQPQGYGRPASTRLLSDLFAQEGKSAEQVQALAEAWRQVILTLKNEFLTGWTSLFTNSPVDFPYTLYLRPDDGTADRDTLVAPDDASAQHAFHRVVLYDQSLTQLDIDLNLLHRQIKDTEDPWRLAQAVTAHPLQVWARGAKDKRPHLLESPAEGLAADSPFVRAWDTVAQRVHQLKESLLHRSQELRDQTRDRVDDDAQDMEYEMLDEMGSAGEYLAQWGKYAKDRLAKGHEKTEEQLDRLGEVAKENWEDQWAYIQDSVRSSSEEAKDRLRTEWDHQREQAGEQLHRLGQSSKDKAEFVEAQAGAKWDLGRSKADSFQSQLNNEWARGQGKAEEQWHQWDQSAKDAAASAKAQLANKWAKDQHQAKDYVANWGETAKDTAEHAKDRVAEGLERGPQQVHSQLSYWNDVVKDNAQHAKTEAKKQWAHGREQVADTVQLAKDEARQLGDTGYGRLQALEHLVAERMKGAHGAVVDRMAANWPRQETVNSSASLPMPETAKAGRIAAPATPFYTVSWTELVGGLLVLWVMFNLWRTTAHRWGRQLHSHLATRVSGPSGMASHASTRSSTTGASHGLRQRRSTTRASDGDTQTDEEERSSAHVVPHAVSRVTAQAAAANTDTLGDIITHLPVMLLLVGVLELNHCSQWFVGYLLLTFGIGAALHFYQDPIAHSSSALAKAGKVLMTKNHQGGLYLMWSAIVFAGGVNLIQAMAA</sequence>
<feature type="region of interest" description="Disordered" evidence="1">
    <location>
        <begin position="64"/>
        <end position="89"/>
    </location>
</feature>
<evidence type="ECO:0000313" key="4">
    <source>
        <dbReference type="Proteomes" id="UP001151582"/>
    </source>
</evidence>
<name>A0A9W8B9A1_9FUNG</name>
<gene>
    <name evidence="3" type="ORF">H4R34_001024</name>
</gene>
<dbReference type="EMBL" id="JANBQB010000039">
    <property type="protein sequence ID" value="KAJ1983833.1"/>
    <property type="molecule type" value="Genomic_DNA"/>
</dbReference>
<dbReference type="OrthoDB" id="10308173at2759"/>
<dbReference type="AlphaFoldDB" id="A0A9W8B9A1"/>
<feature type="transmembrane region" description="Helical" evidence="2">
    <location>
        <begin position="914"/>
        <end position="933"/>
    </location>
</feature>
<evidence type="ECO:0000256" key="2">
    <source>
        <dbReference type="SAM" id="Phobius"/>
    </source>
</evidence>